<keyword evidence="6 8" id="KW-0012">Acyltransferase</keyword>
<dbReference type="AlphaFoldDB" id="A0AAV3U2E0"/>
<dbReference type="Gene3D" id="3.40.1160.10">
    <property type="entry name" value="Acetylglutamate kinase-like"/>
    <property type="match status" value="1"/>
</dbReference>
<dbReference type="InterPro" id="IPR016181">
    <property type="entry name" value="Acyl_CoA_acyltransferase"/>
</dbReference>
<dbReference type="InterPro" id="IPR001048">
    <property type="entry name" value="Asp/Glu/Uridylate_kinase"/>
</dbReference>
<evidence type="ECO:0000256" key="5">
    <source>
        <dbReference type="ARBA" id="ARBA00022679"/>
    </source>
</evidence>
<comment type="miscellaneous">
    <text evidence="8">In bacteria which possess the bifunctional enzyme ornithine acetyltransferase/N-acetylglutamate synthase (ArgJ), ArgA fulfills an anaplerotic role.</text>
</comment>
<evidence type="ECO:0000313" key="11">
    <source>
        <dbReference type="Proteomes" id="UP001409585"/>
    </source>
</evidence>
<dbReference type="SUPFAM" id="SSF55729">
    <property type="entry name" value="Acyl-CoA N-acyltransferases (Nat)"/>
    <property type="match status" value="1"/>
</dbReference>
<keyword evidence="5 8" id="KW-0808">Transferase</keyword>
<dbReference type="HAMAP" id="MF_01105">
    <property type="entry name" value="N_acetyl_glu_synth"/>
    <property type="match status" value="1"/>
</dbReference>
<dbReference type="CDD" id="cd04237">
    <property type="entry name" value="AAK_NAGS-ABP"/>
    <property type="match status" value="1"/>
</dbReference>
<dbReference type="InterPro" id="IPR010167">
    <property type="entry name" value="NH2A_AcTrfase"/>
</dbReference>
<dbReference type="CDD" id="cd04301">
    <property type="entry name" value="NAT_SF"/>
    <property type="match status" value="1"/>
</dbReference>
<proteinExistence type="inferred from homology"/>
<evidence type="ECO:0000256" key="4">
    <source>
        <dbReference type="ARBA" id="ARBA00022605"/>
    </source>
</evidence>
<dbReference type="EC" id="2.3.1.1" evidence="8"/>
<dbReference type="PANTHER" id="PTHR30602:SF12">
    <property type="entry name" value="AMINO-ACID ACETYLTRANSFERASE NAGS1, CHLOROPLASTIC-RELATED"/>
    <property type="match status" value="1"/>
</dbReference>
<sequence length="438" mass="47671">MSSFDHITWFRASSPYINAYRGRTFVVYLPGEAVDHPNFGTIVQDLALLHSLGIRLVVVHGARPQINQRLAQQGIETTFNNGQRITDEAALPAVLQAVGETRFYVEAAFSAGMPNSPMHNADIRVVSGNFVVGMPRGVIDGVDFHFTGNVRKIDSPNINAALDNGAMVLVSHIGFSTTGELFNVSSLAVAMRTTLALQADKLITFVEPDGLMQDNGELLRQVSVSQCQAFLESSTIPQADAAAALRACYQVCRQGISRAQIISYCENGALLEELFTHDGSGTLVHSDSYEVLRKATIADVGGILALIAPLEEQGILVRRSRELLEAEISQFSVLEIDGMIIGCAGLYTYNDQSMAELAAVATHPGYQGKGLGARLLAKVEQDAISQGYQSLFVLTTQTAHWFIEQGFKAAELGQLPQQKQQLYNLQRRSKVFIKPLAK</sequence>
<evidence type="ECO:0000313" key="10">
    <source>
        <dbReference type="EMBL" id="GAA4941256.1"/>
    </source>
</evidence>
<dbReference type="InterPro" id="IPR033719">
    <property type="entry name" value="NAGS_kin"/>
</dbReference>
<dbReference type="SUPFAM" id="SSF53633">
    <property type="entry name" value="Carbamate kinase-like"/>
    <property type="match status" value="1"/>
</dbReference>
<keyword evidence="4 8" id="KW-0028">Amino-acid biosynthesis</keyword>
<dbReference type="PIRSF" id="PIRSF000423">
    <property type="entry name" value="ArgA"/>
    <property type="match status" value="1"/>
</dbReference>
<evidence type="ECO:0000259" key="9">
    <source>
        <dbReference type="PROSITE" id="PS51186"/>
    </source>
</evidence>
<dbReference type="Pfam" id="PF00583">
    <property type="entry name" value="Acetyltransf_1"/>
    <property type="match status" value="1"/>
</dbReference>
<comment type="subcellular location">
    <subcellularLocation>
        <location evidence="8">Cytoplasm</location>
    </subcellularLocation>
</comment>
<feature type="domain" description="N-acetyltransferase" evidence="9">
    <location>
        <begin position="290"/>
        <end position="437"/>
    </location>
</feature>
<protein>
    <recommendedName>
        <fullName evidence="8">Amino-acid acetyltransferase</fullName>
        <ecNumber evidence="8">2.3.1.1</ecNumber>
    </recommendedName>
    <alternativeName>
        <fullName evidence="8">N-acetylglutamate synthase</fullName>
        <shortName evidence="8">AGS</shortName>
        <shortName evidence="8">NAGS</shortName>
    </alternativeName>
</protein>
<evidence type="ECO:0000256" key="1">
    <source>
        <dbReference type="ARBA" id="ARBA00004925"/>
    </source>
</evidence>
<accession>A0AAV3U2E0</accession>
<evidence type="ECO:0000256" key="7">
    <source>
        <dbReference type="ARBA" id="ARBA00048372"/>
    </source>
</evidence>
<dbReference type="Proteomes" id="UP001409585">
    <property type="component" value="Unassembled WGS sequence"/>
</dbReference>
<dbReference type="Pfam" id="PF00696">
    <property type="entry name" value="AA_kinase"/>
    <property type="match status" value="1"/>
</dbReference>
<dbReference type="Gene3D" id="3.40.630.30">
    <property type="match status" value="1"/>
</dbReference>
<dbReference type="PANTHER" id="PTHR30602">
    <property type="entry name" value="AMINO-ACID ACETYLTRANSFERASE"/>
    <property type="match status" value="1"/>
</dbReference>
<dbReference type="EMBL" id="BAABLX010000012">
    <property type="protein sequence ID" value="GAA4941256.1"/>
    <property type="molecule type" value="Genomic_DNA"/>
</dbReference>
<keyword evidence="11" id="KW-1185">Reference proteome</keyword>
<comment type="caution">
    <text evidence="10">The sequence shown here is derived from an EMBL/GenBank/DDBJ whole genome shotgun (WGS) entry which is preliminary data.</text>
</comment>
<comment type="similarity">
    <text evidence="2 8">Belongs to the acetyltransferase family. ArgA subfamily.</text>
</comment>
<dbReference type="GO" id="GO:0005737">
    <property type="term" value="C:cytoplasm"/>
    <property type="evidence" value="ECO:0007669"/>
    <property type="project" value="UniProtKB-SubCell"/>
</dbReference>
<evidence type="ECO:0000256" key="8">
    <source>
        <dbReference type="HAMAP-Rule" id="MF_01105"/>
    </source>
</evidence>
<gene>
    <name evidence="8 10" type="primary">argA</name>
    <name evidence="10" type="ORF">GCM10025791_19580</name>
</gene>
<dbReference type="PROSITE" id="PS51186">
    <property type="entry name" value="GNAT"/>
    <property type="match status" value="1"/>
</dbReference>
<name>A0AAV3U2E0_9ALTE</name>
<dbReference type="InterPro" id="IPR000182">
    <property type="entry name" value="GNAT_dom"/>
</dbReference>
<evidence type="ECO:0000256" key="2">
    <source>
        <dbReference type="ARBA" id="ARBA00009145"/>
    </source>
</evidence>
<organism evidence="10 11">
    <name type="scientific">Halioxenophilus aromaticivorans</name>
    <dbReference type="NCBI Taxonomy" id="1306992"/>
    <lineage>
        <taxon>Bacteria</taxon>
        <taxon>Pseudomonadati</taxon>
        <taxon>Pseudomonadota</taxon>
        <taxon>Gammaproteobacteria</taxon>
        <taxon>Alteromonadales</taxon>
        <taxon>Alteromonadaceae</taxon>
        <taxon>Halioxenophilus</taxon>
    </lineage>
</organism>
<comment type="catalytic activity">
    <reaction evidence="7 8">
        <text>L-glutamate + acetyl-CoA = N-acetyl-L-glutamate + CoA + H(+)</text>
        <dbReference type="Rhea" id="RHEA:24292"/>
        <dbReference type="ChEBI" id="CHEBI:15378"/>
        <dbReference type="ChEBI" id="CHEBI:29985"/>
        <dbReference type="ChEBI" id="CHEBI:44337"/>
        <dbReference type="ChEBI" id="CHEBI:57287"/>
        <dbReference type="ChEBI" id="CHEBI:57288"/>
        <dbReference type="EC" id="2.3.1.1"/>
    </reaction>
</comment>
<evidence type="ECO:0000256" key="3">
    <source>
        <dbReference type="ARBA" id="ARBA00022571"/>
    </source>
</evidence>
<reference evidence="11" key="1">
    <citation type="journal article" date="2019" name="Int. J. Syst. Evol. Microbiol.">
        <title>The Global Catalogue of Microorganisms (GCM) 10K type strain sequencing project: providing services to taxonomists for standard genome sequencing and annotation.</title>
        <authorList>
            <consortium name="The Broad Institute Genomics Platform"/>
            <consortium name="The Broad Institute Genome Sequencing Center for Infectious Disease"/>
            <person name="Wu L."/>
            <person name="Ma J."/>
        </authorList>
    </citation>
    <scope>NUCLEOTIDE SEQUENCE [LARGE SCALE GENOMIC DNA]</scope>
    <source>
        <strain evidence="11">JCM 19134</strain>
    </source>
</reference>
<dbReference type="RefSeq" id="WP_345420882.1">
    <property type="nucleotide sequence ID" value="NZ_AP031496.1"/>
</dbReference>
<dbReference type="GO" id="GO:0006526">
    <property type="term" value="P:L-arginine biosynthetic process"/>
    <property type="evidence" value="ECO:0007669"/>
    <property type="project" value="UniProtKB-UniRule"/>
</dbReference>
<evidence type="ECO:0000256" key="6">
    <source>
        <dbReference type="ARBA" id="ARBA00023315"/>
    </source>
</evidence>
<dbReference type="InterPro" id="IPR036393">
    <property type="entry name" value="AceGlu_kinase-like_sf"/>
</dbReference>
<keyword evidence="3 8" id="KW-0055">Arginine biosynthesis</keyword>
<dbReference type="NCBIfam" id="NF003641">
    <property type="entry name" value="PRK05279.1"/>
    <property type="match status" value="1"/>
</dbReference>
<keyword evidence="8" id="KW-0963">Cytoplasm</keyword>
<dbReference type="NCBIfam" id="TIGR01890">
    <property type="entry name" value="N-Ac-Glu-synth"/>
    <property type="match status" value="1"/>
</dbReference>
<comment type="pathway">
    <text evidence="1 8">Amino-acid biosynthesis; L-arginine biosynthesis; N(2)-acetyl-L-ornithine from L-glutamate: step 1/4.</text>
</comment>
<dbReference type="GO" id="GO:0004042">
    <property type="term" value="F:L-glutamate N-acetyltransferase activity"/>
    <property type="evidence" value="ECO:0007669"/>
    <property type="project" value="UniProtKB-UniRule"/>
</dbReference>